<keyword evidence="1" id="KW-0732">Signal</keyword>
<evidence type="ECO:0000313" key="3">
    <source>
        <dbReference type="Proteomes" id="UP001500542"/>
    </source>
</evidence>
<proteinExistence type="predicted"/>
<name>A0ABP4C824_9ACTN</name>
<keyword evidence="3" id="KW-1185">Reference proteome</keyword>
<evidence type="ECO:0000256" key="1">
    <source>
        <dbReference type="SAM" id="SignalP"/>
    </source>
</evidence>
<accession>A0ABP4C824</accession>
<dbReference type="Proteomes" id="UP001500542">
    <property type="component" value="Unassembled WGS sequence"/>
</dbReference>
<comment type="caution">
    <text evidence="2">The sequence shown here is derived from an EMBL/GenBank/DDBJ whole genome shotgun (WGS) entry which is preliminary data.</text>
</comment>
<sequence length="121" mass="13172">MFTKKLVSAVLLTSAVGFALAVPTSASAAPLEDCTGSVNHQDLSAGNNYLPTGTPIRSGPYASCTVRGEGPTTVQLHCWAKNEANHIWWFVNLTGQTTKGWAYEPNLYYTVVRHESNRCRV</sequence>
<feature type="signal peptide" evidence="1">
    <location>
        <begin position="1"/>
        <end position="28"/>
    </location>
</feature>
<organism evidence="2 3">
    <name type="scientific">Kribbella koreensis</name>
    <dbReference type="NCBI Taxonomy" id="57909"/>
    <lineage>
        <taxon>Bacteria</taxon>
        <taxon>Bacillati</taxon>
        <taxon>Actinomycetota</taxon>
        <taxon>Actinomycetes</taxon>
        <taxon>Propionibacteriales</taxon>
        <taxon>Kribbellaceae</taxon>
        <taxon>Kribbella</taxon>
    </lineage>
</organism>
<reference evidence="3" key="1">
    <citation type="journal article" date="2019" name="Int. J. Syst. Evol. Microbiol.">
        <title>The Global Catalogue of Microorganisms (GCM) 10K type strain sequencing project: providing services to taxonomists for standard genome sequencing and annotation.</title>
        <authorList>
            <consortium name="The Broad Institute Genomics Platform"/>
            <consortium name="The Broad Institute Genome Sequencing Center for Infectious Disease"/>
            <person name="Wu L."/>
            <person name="Ma J."/>
        </authorList>
    </citation>
    <scope>NUCLEOTIDE SEQUENCE [LARGE SCALE GENOMIC DNA]</scope>
    <source>
        <strain evidence="3">JCM 10977</strain>
    </source>
</reference>
<evidence type="ECO:0008006" key="4">
    <source>
        <dbReference type="Google" id="ProtNLM"/>
    </source>
</evidence>
<feature type="chain" id="PRO_5045984518" description="SH3 domain-containing protein" evidence="1">
    <location>
        <begin position="29"/>
        <end position="121"/>
    </location>
</feature>
<dbReference type="EMBL" id="BAAAHK010000024">
    <property type="protein sequence ID" value="GAA0962184.1"/>
    <property type="molecule type" value="Genomic_DNA"/>
</dbReference>
<dbReference type="RefSeq" id="WP_343983234.1">
    <property type="nucleotide sequence ID" value="NZ_BAAAHK010000024.1"/>
</dbReference>
<evidence type="ECO:0000313" key="2">
    <source>
        <dbReference type="EMBL" id="GAA0962184.1"/>
    </source>
</evidence>
<protein>
    <recommendedName>
        <fullName evidence="4">SH3 domain-containing protein</fullName>
    </recommendedName>
</protein>
<gene>
    <name evidence="2" type="ORF">GCM10009554_79580</name>
</gene>